<dbReference type="STRING" id="649638.Trad_2977"/>
<dbReference type="FunFam" id="1.10.287.3510:FF:000001">
    <property type="entry name" value="NADH-quinone oxidoreductase subunit K"/>
    <property type="match status" value="1"/>
</dbReference>
<dbReference type="AlphaFoldDB" id="D7CWC1"/>
<reference evidence="11 12" key="2">
    <citation type="journal article" date="2011" name="Stand. Genomic Sci.">
        <title>Complete genome sequence of Truepera radiovictrix type strain (RQ-24).</title>
        <authorList>
            <person name="Ivanova N."/>
            <person name="Rohde C."/>
            <person name="Munk C."/>
            <person name="Nolan M."/>
            <person name="Lucas S."/>
            <person name="Del Rio T.G."/>
            <person name="Tice H."/>
            <person name="Deshpande S."/>
            <person name="Cheng J.F."/>
            <person name="Tapia R."/>
            <person name="Han C."/>
            <person name="Goodwin L."/>
            <person name="Pitluck S."/>
            <person name="Liolios K."/>
            <person name="Mavromatis K."/>
            <person name="Mikhailova N."/>
            <person name="Pati A."/>
            <person name="Chen A."/>
            <person name="Palaniappan K."/>
            <person name="Land M."/>
            <person name="Hauser L."/>
            <person name="Chang Y.J."/>
            <person name="Jeffries C.D."/>
            <person name="Brambilla E."/>
            <person name="Rohde M."/>
            <person name="Goker M."/>
            <person name="Tindall B.J."/>
            <person name="Woyke T."/>
            <person name="Bristow J."/>
            <person name="Eisen J.A."/>
            <person name="Markowitz V."/>
            <person name="Hugenholtz P."/>
            <person name="Kyrpides N.C."/>
            <person name="Klenk H.P."/>
            <person name="Lapidus A."/>
        </authorList>
    </citation>
    <scope>NUCLEOTIDE SEQUENCE [LARGE SCALE GENOMIC DNA]</scope>
    <source>
        <strain evidence="12">DSM 17093 / CIP 108686 / LMG 22925 / RQ-24</strain>
    </source>
</reference>
<keyword evidence="5 10" id="KW-0874">Quinone</keyword>
<dbReference type="HOGENOM" id="CLU_144724_0_0_0"/>
<keyword evidence="9 10" id="KW-0472">Membrane</keyword>
<comment type="catalytic activity">
    <reaction evidence="10">
        <text>a quinone + NADH + 5 H(+)(in) = a quinol + NAD(+) + 4 H(+)(out)</text>
        <dbReference type="Rhea" id="RHEA:57888"/>
        <dbReference type="ChEBI" id="CHEBI:15378"/>
        <dbReference type="ChEBI" id="CHEBI:24646"/>
        <dbReference type="ChEBI" id="CHEBI:57540"/>
        <dbReference type="ChEBI" id="CHEBI:57945"/>
        <dbReference type="ChEBI" id="CHEBI:132124"/>
    </reaction>
</comment>
<dbReference type="RefSeq" id="WP_013179430.1">
    <property type="nucleotide sequence ID" value="NC_014221.1"/>
</dbReference>
<dbReference type="GO" id="GO:0048038">
    <property type="term" value="F:quinone binding"/>
    <property type="evidence" value="ECO:0007669"/>
    <property type="project" value="UniProtKB-KW"/>
</dbReference>
<gene>
    <name evidence="10" type="primary">nuoK</name>
    <name evidence="11" type="ordered locus">Trad_2977</name>
</gene>
<dbReference type="Pfam" id="PF00420">
    <property type="entry name" value="Oxidored_q2"/>
    <property type="match status" value="1"/>
</dbReference>
<dbReference type="OrthoDB" id="9810120at2"/>
<feature type="transmembrane region" description="Helical" evidence="10">
    <location>
        <begin position="12"/>
        <end position="28"/>
    </location>
</feature>
<dbReference type="GO" id="GO:0005886">
    <property type="term" value="C:plasma membrane"/>
    <property type="evidence" value="ECO:0007669"/>
    <property type="project" value="UniProtKB-SubCell"/>
</dbReference>
<sequence>MFDASVPTEYYVALSALIFALGAVGVLTRKSAIMVFLSVELMLNAANLALVAFARGWAAAGTEIALSGQVAVFIILAVAAAEVAVGLGILVAIFRYRHSTDVDNLSGVRL</sequence>
<evidence type="ECO:0000256" key="1">
    <source>
        <dbReference type="ARBA" id="ARBA00004141"/>
    </source>
</evidence>
<evidence type="ECO:0000256" key="2">
    <source>
        <dbReference type="ARBA" id="ARBA00010519"/>
    </source>
</evidence>
<feature type="transmembrane region" description="Helical" evidence="10">
    <location>
        <begin position="70"/>
        <end position="94"/>
    </location>
</feature>
<dbReference type="InterPro" id="IPR001133">
    <property type="entry name" value="NADH_UbQ_OxRdtase_chain4L/K"/>
</dbReference>
<proteinExistence type="inferred from homology"/>
<dbReference type="EMBL" id="CP002049">
    <property type="protein sequence ID" value="ADI16071.1"/>
    <property type="molecule type" value="Genomic_DNA"/>
</dbReference>
<dbReference type="PANTHER" id="PTHR11434">
    <property type="entry name" value="NADH-UBIQUINONE OXIDOREDUCTASE SUBUNIT ND4L"/>
    <property type="match status" value="1"/>
</dbReference>
<evidence type="ECO:0000313" key="11">
    <source>
        <dbReference type="EMBL" id="ADI16071.1"/>
    </source>
</evidence>
<reference evidence="12" key="1">
    <citation type="submission" date="2010-05" db="EMBL/GenBank/DDBJ databases">
        <title>The complete genome of Truepera radiovictris DSM 17093.</title>
        <authorList>
            <consortium name="US DOE Joint Genome Institute (JGI-PGF)"/>
            <person name="Lucas S."/>
            <person name="Copeland A."/>
            <person name="Lapidus A."/>
            <person name="Glavina del Rio T."/>
            <person name="Dalin E."/>
            <person name="Tice H."/>
            <person name="Bruce D."/>
            <person name="Goodwin L."/>
            <person name="Pitluck S."/>
            <person name="Kyrpides N."/>
            <person name="Mavromatis K."/>
            <person name="Ovchinnikova G."/>
            <person name="Munk A.C."/>
            <person name="Detter J.C."/>
            <person name="Han C."/>
            <person name="Tapia R."/>
            <person name="Land M."/>
            <person name="Hauser L."/>
            <person name="Markowitz V."/>
            <person name="Cheng J.-F."/>
            <person name="Hugenholtz P."/>
            <person name="Woyke T."/>
            <person name="Wu D."/>
            <person name="Tindall B."/>
            <person name="Pomrenke H.G."/>
            <person name="Brambilla E."/>
            <person name="Klenk H.-P."/>
            <person name="Eisen J.A."/>
        </authorList>
    </citation>
    <scope>NUCLEOTIDE SEQUENCE [LARGE SCALE GENOMIC DNA]</scope>
    <source>
        <strain evidence="12">DSM 17093 / CIP 108686 / LMG 22925 / RQ-24</strain>
    </source>
</reference>
<dbReference type="GO" id="GO:0042773">
    <property type="term" value="P:ATP synthesis coupled electron transport"/>
    <property type="evidence" value="ECO:0007669"/>
    <property type="project" value="InterPro"/>
</dbReference>
<keyword evidence="6 10" id="KW-1278">Translocase</keyword>
<dbReference type="PANTHER" id="PTHR11434:SF21">
    <property type="entry name" value="NADH DEHYDROGENASE SUBUNIT 4L-RELATED"/>
    <property type="match status" value="1"/>
</dbReference>
<dbReference type="GO" id="GO:0050136">
    <property type="term" value="F:NADH dehydrogenase (quinone) (non-electrogenic) activity"/>
    <property type="evidence" value="ECO:0007669"/>
    <property type="project" value="UniProtKB-UniRule"/>
</dbReference>
<evidence type="ECO:0000256" key="3">
    <source>
        <dbReference type="ARBA" id="ARBA00022448"/>
    </source>
</evidence>
<protein>
    <recommendedName>
        <fullName evidence="10">NADH-quinone oxidoreductase subunit K</fullName>
        <ecNumber evidence="10">7.1.1.-</ecNumber>
    </recommendedName>
    <alternativeName>
        <fullName evidence="10">NADH dehydrogenase I subunit K</fullName>
    </alternativeName>
    <alternativeName>
        <fullName evidence="10">NDH-1 subunit K</fullName>
    </alternativeName>
</protein>
<keyword evidence="3 10" id="KW-0813">Transport</keyword>
<keyword evidence="10" id="KW-1003">Cell membrane</keyword>
<dbReference type="KEGG" id="tra:Trad_2977"/>
<dbReference type="GO" id="GO:0030964">
    <property type="term" value="C:NADH dehydrogenase complex"/>
    <property type="evidence" value="ECO:0007669"/>
    <property type="project" value="TreeGrafter"/>
</dbReference>
<keyword evidence="12" id="KW-1185">Reference proteome</keyword>
<evidence type="ECO:0000313" key="12">
    <source>
        <dbReference type="Proteomes" id="UP000000379"/>
    </source>
</evidence>
<comment type="function">
    <text evidence="10">NDH-1 shuttles electrons from NADH, via FMN and iron-sulfur (Fe-S) centers, to quinones in the respiratory chain. The immediate electron acceptor for the enzyme in this species is believed to be a menaquinone. Couples the redox reaction to proton translocation (for every two electrons transferred, four hydrogen ions are translocated across the cytoplasmic membrane), and thus conserves the redox energy in a proton gradient.</text>
</comment>
<keyword evidence="4 10" id="KW-0812">Transmembrane</keyword>
<dbReference type="eggNOG" id="COG0713">
    <property type="taxonomic scope" value="Bacteria"/>
</dbReference>
<dbReference type="Gene3D" id="1.10.287.3510">
    <property type="match status" value="1"/>
</dbReference>
<evidence type="ECO:0000256" key="6">
    <source>
        <dbReference type="ARBA" id="ARBA00022967"/>
    </source>
</evidence>
<evidence type="ECO:0000256" key="8">
    <source>
        <dbReference type="ARBA" id="ARBA00023027"/>
    </source>
</evidence>
<evidence type="ECO:0000256" key="5">
    <source>
        <dbReference type="ARBA" id="ARBA00022719"/>
    </source>
</evidence>
<keyword evidence="8 10" id="KW-0520">NAD</keyword>
<organism evidence="11 12">
    <name type="scientific">Truepera radiovictrix (strain DSM 17093 / CIP 108686 / LMG 22925 / RQ-24)</name>
    <dbReference type="NCBI Taxonomy" id="649638"/>
    <lineage>
        <taxon>Bacteria</taxon>
        <taxon>Thermotogati</taxon>
        <taxon>Deinococcota</taxon>
        <taxon>Deinococci</taxon>
        <taxon>Trueperales</taxon>
        <taxon>Trueperaceae</taxon>
        <taxon>Truepera</taxon>
    </lineage>
</organism>
<comment type="similarity">
    <text evidence="2 10">Belongs to the complex I subunit 4L family.</text>
</comment>
<dbReference type="HAMAP" id="MF_01456">
    <property type="entry name" value="NDH1_NuoK"/>
    <property type="match status" value="1"/>
</dbReference>
<evidence type="ECO:0000256" key="7">
    <source>
        <dbReference type="ARBA" id="ARBA00022989"/>
    </source>
</evidence>
<accession>D7CWC1</accession>
<comment type="subunit">
    <text evidence="10">NDH-1 is composed of 15 different subunits. Subunits NuoA, H, J, K, L, M, N constitute the membrane sector of the complex.</text>
</comment>
<evidence type="ECO:0000256" key="9">
    <source>
        <dbReference type="ARBA" id="ARBA00023136"/>
    </source>
</evidence>
<comment type="subcellular location">
    <subcellularLocation>
        <location evidence="10">Cell membrane</location>
        <topology evidence="10">Multi-pass membrane protein</topology>
    </subcellularLocation>
    <subcellularLocation>
        <location evidence="1">Membrane</location>
        <topology evidence="1">Multi-pass membrane protein</topology>
    </subcellularLocation>
</comment>
<dbReference type="EC" id="7.1.1.-" evidence="10"/>
<evidence type="ECO:0000256" key="10">
    <source>
        <dbReference type="HAMAP-Rule" id="MF_01456"/>
    </source>
</evidence>
<dbReference type="InterPro" id="IPR039428">
    <property type="entry name" value="NUOK/Mnh_C1-like"/>
</dbReference>
<name>D7CWC1_TRURR</name>
<dbReference type="Proteomes" id="UP000000379">
    <property type="component" value="Chromosome"/>
</dbReference>
<dbReference type="NCBIfam" id="NF004320">
    <property type="entry name" value="PRK05715.1-2"/>
    <property type="match status" value="1"/>
</dbReference>
<evidence type="ECO:0000256" key="4">
    <source>
        <dbReference type="ARBA" id="ARBA00022692"/>
    </source>
</evidence>
<feature type="transmembrane region" description="Helical" evidence="10">
    <location>
        <begin position="35"/>
        <end position="58"/>
    </location>
</feature>
<keyword evidence="7 10" id="KW-1133">Transmembrane helix</keyword>